<dbReference type="RefSeq" id="WP_285234543.1">
    <property type="nucleotide sequence ID" value="NZ_CP116346.1"/>
</dbReference>
<dbReference type="InterPro" id="IPR000086">
    <property type="entry name" value="NUDIX_hydrolase_dom"/>
</dbReference>
<dbReference type="Proteomes" id="UP001177769">
    <property type="component" value="Chromosome"/>
</dbReference>
<reference evidence="3" key="1">
    <citation type="submission" date="2023-01" db="EMBL/GenBank/DDBJ databases">
        <title>Whole genome sequence of Paucibacter sp. S2-9 isolated from pond sediment.</title>
        <authorList>
            <person name="Jung J.Y."/>
        </authorList>
    </citation>
    <scope>NUCLEOTIDE SEQUENCE</scope>
    <source>
        <strain evidence="3">S2-9</strain>
    </source>
</reference>
<gene>
    <name evidence="3" type="ORF">PFX98_07405</name>
</gene>
<keyword evidence="4" id="KW-1185">Reference proteome</keyword>
<proteinExistence type="predicted"/>
<dbReference type="InterPro" id="IPR051325">
    <property type="entry name" value="Nudix_hydrolase_domain"/>
</dbReference>
<sequence>MTGQRAEAAGQLAGYLARYPDEAARLAALAAQLAEDGGDVFGRANMRGHITTSAIVLDASLSRVLLIHHKTLDRWLQPGGHYEAPGSLWDSALREVAEETGVQGLRAHPALQGLPLDIDSHAIPANPRKQEGAHWHHDYAYLALANQDAAASQALSAQLDEVHAAAWRPLAQLGNLPSDRLRTVLRKLASLLA</sequence>
<dbReference type="CDD" id="cd03674">
    <property type="entry name" value="NUDIX_Hydrolase"/>
    <property type="match status" value="1"/>
</dbReference>
<dbReference type="KEGG" id="pais:PFX98_07405"/>
<dbReference type="PROSITE" id="PS51462">
    <property type="entry name" value="NUDIX"/>
    <property type="match status" value="1"/>
</dbReference>
<dbReference type="InterPro" id="IPR015797">
    <property type="entry name" value="NUDIX_hydrolase-like_dom_sf"/>
</dbReference>
<dbReference type="GO" id="GO:0004081">
    <property type="term" value="F:bis(5'-nucleosyl)-tetraphosphatase (asymmetrical) activity"/>
    <property type="evidence" value="ECO:0007669"/>
    <property type="project" value="TreeGrafter"/>
</dbReference>
<dbReference type="AlphaFoldDB" id="A0AA95SRN6"/>
<feature type="domain" description="Nudix hydrolase" evidence="2">
    <location>
        <begin position="47"/>
        <end position="190"/>
    </location>
</feature>
<protein>
    <submittedName>
        <fullName evidence="3">NUDIX domain-containing protein</fullName>
    </submittedName>
</protein>
<dbReference type="Gene3D" id="3.90.79.10">
    <property type="entry name" value="Nucleoside Triphosphate Pyrophosphohydrolase"/>
    <property type="match status" value="1"/>
</dbReference>
<evidence type="ECO:0000259" key="2">
    <source>
        <dbReference type="PROSITE" id="PS51462"/>
    </source>
</evidence>
<evidence type="ECO:0000313" key="4">
    <source>
        <dbReference type="Proteomes" id="UP001177769"/>
    </source>
</evidence>
<keyword evidence="1" id="KW-0378">Hydrolase</keyword>
<dbReference type="PANTHER" id="PTHR21340">
    <property type="entry name" value="DIADENOSINE 5,5-P1,P4-TETRAPHOSPHATE PYROPHOSPHOHYDROLASE MUTT"/>
    <property type="match status" value="1"/>
</dbReference>
<dbReference type="GO" id="GO:0006167">
    <property type="term" value="P:AMP biosynthetic process"/>
    <property type="evidence" value="ECO:0007669"/>
    <property type="project" value="TreeGrafter"/>
</dbReference>
<dbReference type="GO" id="GO:0006754">
    <property type="term" value="P:ATP biosynthetic process"/>
    <property type="evidence" value="ECO:0007669"/>
    <property type="project" value="TreeGrafter"/>
</dbReference>
<dbReference type="PANTHER" id="PTHR21340:SF0">
    <property type="entry name" value="BIS(5'-NUCLEOSYL)-TETRAPHOSPHATASE [ASYMMETRICAL]"/>
    <property type="match status" value="1"/>
</dbReference>
<dbReference type="SUPFAM" id="SSF55811">
    <property type="entry name" value="Nudix"/>
    <property type="match status" value="1"/>
</dbReference>
<dbReference type="Pfam" id="PF00293">
    <property type="entry name" value="NUDIX"/>
    <property type="match status" value="1"/>
</dbReference>
<evidence type="ECO:0000313" key="3">
    <source>
        <dbReference type="EMBL" id="WIT13431.1"/>
    </source>
</evidence>
<name>A0AA95SRN6_9BURK</name>
<dbReference type="EMBL" id="CP116346">
    <property type="protein sequence ID" value="WIT13431.1"/>
    <property type="molecule type" value="Genomic_DNA"/>
</dbReference>
<evidence type="ECO:0000256" key="1">
    <source>
        <dbReference type="ARBA" id="ARBA00022801"/>
    </source>
</evidence>
<accession>A0AA95SRN6</accession>
<organism evidence="3 4">
    <name type="scientific">Paucibacter sediminis</name>
    <dbReference type="NCBI Taxonomy" id="3019553"/>
    <lineage>
        <taxon>Bacteria</taxon>
        <taxon>Pseudomonadati</taxon>
        <taxon>Pseudomonadota</taxon>
        <taxon>Betaproteobacteria</taxon>
        <taxon>Burkholderiales</taxon>
        <taxon>Sphaerotilaceae</taxon>
        <taxon>Roseateles</taxon>
    </lineage>
</organism>